<protein>
    <submittedName>
        <fullName evidence="3">Glycine/D-amino acid oxidase-like deaminating enzyme</fullName>
    </submittedName>
</protein>
<evidence type="ECO:0000259" key="2">
    <source>
        <dbReference type="Pfam" id="PF01266"/>
    </source>
</evidence>
<dbReference type="Proteomes" id="UP000239494">
    <property type="component" value="Unassembled WGS sequence"/>
</dbReference>
<proteinExistence type="predicted"/>
<dbReference type="RefSeq" id="WP_106188595.1">
    <property type="nucleotide sequence ID" value="NZ_PVTF01000005.1"/>
</dbReference>
<dbReference type="PANTHER" id="PTHR13847:SF289">
    <property type="entry name" value="GLYCINE OXIDASE"/>
    <property type="match status" value="1"/>
</dbReference>
<dbReference type="PANTHER" id="PTHR13847">
    <property type="entry name" value="SARCOSINE DEHYDROGENASE-RELATED"/>
    <property type="match status" value="1"/>
</dbReference>
<dbReference type="Pfam" id="PF01266">
    <property type="entry name" value="DAO"/>
    <property type="match status" value="1"/>
</dbReference>
<evidence type="ECO:0000313" key="3">
    <source>
        <dbReference type="EMBL" id="PRY41591.1"/>
    </source>
</evidence>
<dbReference type="GO" id="GO:0016491">
    <property type="term" value="F:oxidoreductase activity"/>
    <property type="evidence" value="ECO:0007669"/>
    <property type="project" value="UniProtKB-KW"/>
</dbReference>
<dbReference type="Gene3D" id="3.30.9.10">
    <property type="entry name" value="D-Amino Acid Oxidase, subunit A, domain 2"/>
    <property type="match status" value="1"/>
</dbReference>
<accession>A0A2T0T7H8</accession>
<dbReference type="GO" id="GO:0005737">
    <property type="term" value="C:cytoplasm"/>
    <property type="evidence" value="ECO:0007669"/>
    <property type="project" value="TreeGrafter"/>
</dbReference>
<gene>
    <name evidence="3" type="ORF">CLV43_105349</name>
</gene>
<reference evidence="3 4" key="1">
    <citation type="submission" date="2018-03" db="EMBL/GenBank/DDBJ databases">
        <title>Genomic Encyclopedia of Archaeal and Bacterial Type Strains, Phase II (KMG-II): from individual species to whole genera.</title>
        <authorList>
            <person name="Goeker M."/>
        </authorList>
    </citation>
    <scope>NUCLEOTIDE SEQUENCE [LARGE SCALE GENOMIC DNA]</scope>
    <source>
        <strain evidence="3 4">DSM 44720</strain>
    </source>
</reference>
<keyword evidence="4" id="KW-1185">Reference proteome</keyword>
<dbReference type="AlphaFoldDB" id="A0A2T0T7H8"/>
<dbReference type="SUPFAM" id="SSF51905">
    <property type="entry name" value="FAD/NAD(P)-binding domain"/>
    <property type="match status" value="1"/>
</dbReference>
<dbReference type="Gene3D" id="3.50.50.60">
    <property type="entry name" value="FAD/NAD(P)-binding domain"/>
    <property type="match status" value="2"/>
</dbReference>
<organism evidence="3 4">
    <name type="scientific">Umezawaea tangerina</name>
    <dbReference type="NCBI Taxonomy" id="84725"/>
    <lineage>
        <taxon>Bacteria</taxon>
        <taxon>Bacillati</taxon>
        <taxon>Actinomycetota</taxon>
        <taxon>Actinomycetes</taxon>
        <taxon>Pseudonocardiales</taxon>
        <taxon>Pseudonocardiaceae</taxon>
        <taxon>Umezawaea</taxon>
    </lineage>
</organism>
<sequence>MSGHDVDVAVVGGGIVGCLIARELTGRAPHLAVTLLDRDIVGSGASRRSAGVHFPRGATRRVRRMTEYSHRYYERLKEADPALPIFPLAASVVSEDAAAVTGAYLDLAGLVERSDGAWDVLGCHYADVGALTTVLAGELRSRVKFREGVAVTAVEPGLDGVRLRLGTGESLLAGRVVIAPGPWVHAPAWRELVEPLGVRVKQVVALHVDQVPAAGDRLVVFQDVDAFLLPMAHRGHQLFSYTSLRWDVVPDEFTDGLGEQALTEGREVLGLLAPPLVEHTTSGRVFCDAYSPTGEPLVRTVDRSGRVVFAGAANGSGYRLAPAVAAETADLLRIGSGQRTSA</sequence>
<dbReference type="EMBL" id="PVTF01000005">
    <property type="protein sequence ID" value="PRY41591.1"/>
    <property type="molecule type" value="Genomic_DNA"/>
</dbReference>
<evidence type="ECO:0000256" key="1">
    <source>
        <dbReference type="ARBA" id="ARBA00023002"/>
    </source>
</evidence>
<feature type="domain" description="FAD dependent oxidoreductase" evidence="2">
    <location>
        <begin position="7"/>
        <end position="331"/>
    </location>
</feature>
<name>A0A2T0T7H8_9PSEU</name>
<dbReference type="OrthoDB" id="3613324at2"/>
<dbReference type="InterPro" id="IPR006076">
    <property type="entry name" value="FAD-dep_OxRdtase"/>
</dbReference>
<keyword evidence="1" id="KW-0560">Oxidoreductase</keyword>
<comment type="caution">
    <text evidence="3">The sequence shown here is derived from an EMBL/GenBank/DDBJ whole genome shotgun (WGS) entry which is preliminary data.</text>
</comment>
<dbReference type="InterPro" id="IPR036188">
    <property type="entry name" value="FAD/NAD-bd_sf"/>
</dbReference>
<evidence type="ECO:0000313" key="4">
    <source>
        <dbReference type="Proteomes" id="UP000239494"/>
    </source>
</evidence>